<dbReference type="AlphaFoldDB" id="A0AAE6NR83"/>
<dbReference type="Pfam" id="PF07510">
    <property type="entry name" value="GmrSD_C"/>
    <property type="match status" value="1"/>
</dbReference>
<dbReference type="PANTHER" id="PTHR35149">
    <property type="entry name" value="SLL5132 PROTEIN"/>
    <property type="match status" value="1"/>
</dbReference>
<protein>
    <submittedName>
        <fullName evidence="3">HNH endonuclease</fullName>
    </submittedName>
</protein>
<dbReference type="PANTHER" id="PTHR35149:SF2">
    <property type="entry name" value="DUF262 DOMAIN-CONTAINING PROTEIN"/>
    <property type="match status" value="1"/>
</dbReference>
<feature type="domain" description="GmrSD restriction endonucleases C-terminal" evidence="2">
    <location>
        <begin position="38"/>
        <end position="122"/>
    </location>
</feature>
<evidence type="ECO:0000313" key="4">
    <source>
        <dbReference type="Proteomes" id="UP000326453"/>
    </source>
</evidence>
<sequence length="130" mass="14492">MTRNSSPASRLSRRGNNRPVTKGTPVCKDKTRVLDIANTTLEHIYPQKLDAKDRVAELEPVKHALGNLTILGPGENDAAANKSFPDKRKAFEESNLRINRQIAKNMTWTKADVDKRTGLLAEIAEKIFVP</sequence>
<keyword evidence="3" id="KW-0255">Endonuclease</keyword>
<dbReference type="InterPro" id="IPR011089">
    <property type="entry name" value="GmrSD_C"/>
</dbReference>
<reference evidence="3 4" key="1">
    <citation type="submission" date="2019-01" db="EMBL/GenBank/DDBJ databases">
        <title>Complete Genome Sequence and Annotation of the Paracoccus pantotrophus type strain DSM 2944.</title>
        <authorList>
            <person name="Bockwoldt J.A."/>
            <person name="Zimmermann M."/>
            <person name="Tiso T."/>
            <person name="Blank L.M."/>
        </authorList>
    </citation>
    <scope>NUCLEOTIDE SEQUENCE [LARGE SCALE GENOMIC DNA]</scope>
    <source>
        <strain evidence="3 4">DSM 2944</strain>
    </source>
</reference>
<keyword evidence="3" id="KW-0540">Nuclease</keyword>
<feature type="region of interest" description="Disordered" evidence="1">
    <location>
        <begin position="1"/>
        <end position="26"/>
    </location>
</feature>
<gene>
    <name evidence="3" type="ORF">ESD82_00835</name>
</gene>
<proteinExistence type="predicted"/>
<evidence type="ECO:0000313" key="3">
    <source>
        <dbReference type="EMBL" id="QFG34804.1"/>
    </source>
</evidence>
<organism evidence="3 4">
    <name type="scientific">Paracoccus pantotrophus</name>
    <name type="common">Thiosphaera pantotropha</name>
    <dbReference type="NCBI Taxonomy" id="82367"/>
    <lineage>
        <taxon>Bacteria</taxon>
        <taxon>Pseudomonadati</taxon>
        <taxon>Pseudomonadota</taxon>
        <taxon>Alphaproteobacteria</taxon>
        <taxon>Rhodobacterales</taxon>
        <taxon>Paracoccaceae</taxon>
        <taxon>Paracoccus</taxon>
    </lineage>
</organism>
<dbReference type="EMBL" id="CP044423">
    <property type="protein sequence ID" value="QFG34804.1"/>
    <property type="molecule type" value="Genomic_DNA"/>
</dbReference>
<dbReference type="GO" id="GO:0004519">
    <property type="term" value="F:endonuclease activity"/>
    <property type="evidence" value="ECO:0007669"/>
    <property type="project" value="UniProtKB-KW"/>
</dbReference>
<dbReference type="KEGG" id="ppan:ESD82_00835"/>
<keyword evidence="3" id="KW-0378">Hydrolase</keyword>
<accession>A0AAE6NR83</accession>
<dbReference type="Proteomes" id="UP000326453">
    <property type="component" value="Chromosome 2"/>
</dbReference>
<evidence type="ECO:0000259" key="2">
    <source>
        <dbReference type="Pfam" id="PF07510"/>
    </source>
</evidence>
<evidence type="ECO:0000256" key="1">
    <source>
        <dbReference type="SAM" id="MobiDB-lite"/>
    </source>
</evidence>
<name>A0AAE6NR83_PARPN</name>